<feature type="transmembrane region" description="Helical" evidence="1">
    <location>
        <begin position="166"/>
        <end position="190"/>
    </location>
</feature>
<feature type="transmembrane region" description="Helical" evidence="1">
    <location>
        <begin position="234"/>
        <end position="254"/>
    </location>
</feature>
<dbReference type="InterPro" id="IPR019426">
    <property type="entry name" value="7TM_GPCR_serpentine_rcpt_Srv"/>
</dbReference>
<feature type="transmembrane region" description="Helical" evidence="1">
    <location>
        <begin position="116"/>
        <end position="142"/>
    </location>
</feature>
<feature type="transmembrane region" description="Helical" evidence="1">
    <location>
        <begin position="6"/>
        <end position="25"/>
    </location>
</feature>
<feature type="transmembrane region" description="Helical" evidence="1">
    <location>
        <begin position="266"/>
        <end position="286"/>
    </location>
</feature>
<dbReference type="Gene3D" id="1.20.1070.10">
    <property type="entry name" value="Rhodopsin 7-helix transmembrane proteins"/>
    <property type="match status" value="1"/>
</dbReference>
<dbReference type="EMBL" id="LIAE01010753">
    <property type="protein sequence ID" value="PAV55760.1"/>
    <property type="molecule type" value="Genomic_DNA"/>
</dbReference>
<dbReference type="AlphaFoldDB" id="A0A2A2J1E5"/>
<gene>
    <name evidence="2" type="ORF">WR25_03816</name>
</gene>
<keyword evidence="1" id="KW-1133">Transmembrane helix</keyword>
<accession>A0A2A2J1E5</accession>
<keyword evidence="1" id="KW-0812">Transmembrane</keyword>
<name>A0A2A2J1E5_9BILA</name>
<comment type="caution">
    <text evidence="2">The sequence shown here is derived from an EMBL/GenBank/DDBJ whole genome shotgun (WGS) entry which is preliminary data.</text>
</comment>
<organism evidence="2 3">
    <name type="scientific">Diploscapter pachys</name>
    <dbReference type="NCBI Taxonomy" id="2018661"/>
    <lineage>
        <taxon>Eukaryota</taxon>
        <taxon>Metazoa</taxon>
        <taxon>Ecdysozoa</taxon>
        <taxon>Nematoda</taxon>
        <taxon>Chromadorea</taxon>
        <taxon>Rhabditida</taxon>
        <taxon>Rhabditina</taxon>
        <taxon>Rhabditomorpha</taxon>
        <taxon>Rhabditoidea</taxon>
        <taxon>Rhabditidae</taxon>
        <taxon>Diploscapter</taxon>
    </lineage>
</organism>
<evidence type="ECO:0000256" key="1">
    <source>
        <dbReference type="SAM" id="Phobius"/>
    </source>
</evidence>
<proteinExistence type="predicted"/>
<reference evidence="2 3" key="1">
    <citation type="journal article" date="2017" name="Curr. Biol.">
        <title>Genome architecture and evolution of a unichromosomal asexual nematode.</title>
        <authorList>
            <person name="Fradin H."/>
            <person name="Zegar C."/>
            <person name="Gutwein M."/>
            <person name="Lucas J."/>
            <person name="Kovtun M."/>
            <person name="Corcoran D."/>
            <person name="Baugh L.R."/>
            <person name="Kiontke K."/>
            <person name="Gunsalus K."/>
            <person name="Fitch D.H."/>
            <person name="Piano F."/>
        </authorList>
    </citation>
    <scope>NUCLEOTIDE SEQUENCE [LARGE SCALE GENOMIC DNA]</scope>
    <source>
        <strain evidence="2">PF1309</strain>
    </source>
</reference>
<dbReference type="Pfam" id="PF10323">
    <property type="entry name" value="7TM_GPCR_Srv"/>
    <property type="match status" value="1"/>
</dbReference>
<evidence type="ECO:0000313" key="2">
    <source>
        <dbReference type="EMBL" id="PAV55760.1"/>
    </source>
</evidence>
<dbReference type="Proteomes" id="UP000218231">
    <property type="component" value="Unassembled WGS sequence"/>
</dbReference>
<feature type="transmembrane region" description="Helical" evidence="1">
    <location>
        <begin position="85"/>
        <end position="104"/>
    </location>
</feature>
<feature type="transmembrane region" description="Helical" evidence="1">
    <location>
        <begin position="46"/>
        <end position="65"/>
    </location>
</feature>
<protein>
    <submittedName>
        <fullName evidence="2">Uncharacterized protein</fullName>
    </submittedName>
</protein>
<keyword evidence="1" id="KW-0472">Membrane</keyword>
<keyword evidence="3" id="KW-1185">Reference proteome</keyword>
<evidence type="ECO:0000313" key="3">
    <source>
        <dbReference type="Proteomes" id="UP000218231"/>
    </source>
</evidence>
<sequence length="387" mass="43788">MHVFETDFLFATTVLEILAIIWNLYFIHYMLNKGQTDNRCYFLQHLLLACLANCLTMVFLLVNVYNPDEKDASKPSPNTVWFCGVYAFGCQTFSFYTLAFSRIVSITFKRTQIDSIWNCGIAFFATFIQILFPFILAVAPFLDDPQMHFEMLAGGEIEWANKDFHFGFVVSSTAMRVMLAVIITILYVLIIIRRIKVLSRAVNRPRHIVSSIYGQGQGDILEPNTLPYYSSRGVNLSILLCVIGAFELIKQLILTNGFPSRSEFQIVYAIFMSFLLPTAIFIQYHVPRVWANIKFSGWCVSFLIKVEQTQECSVGDGQYFVTTSKTTITNIKERNSMAPRFSLDSNKVGSFDESGRPSCISLGVEQGAGSPITPSFIQINTAAFQYP</sequence>